<dbReference type="GO" id="GO:1902201">
    <property type="term" value="P:negative regulation of bacterial-type flagellum-dependent cell motility"/>
    <property type="evidence" value="ECO:0007669"/>
    <property type="project" value="TreeGrafter"/>
</dbReference>
<dbReference type="PANTHER" id="PTHR45138:SF9">
    <property type="entry name" value="DIGUANYLATE CYCLASE DGCM-RELATED"/>
    <property type="match status" value="1"/>
</dbReference>
<dbReference type="Pfam" id="PF13185">
    <property type="entry name" value="GAF_2"/>
    <property type="match status" value="1"/>
</dbReference>
<dbReference type="PANTHER" id="PTHR45138">
    <property type="entry name" value="REGULATORY COMPONENTS OF SENSORY TRANSDUCTION SYSTEM"/>
    <property type="match status" value="1"/>
</dbReference>
<sequence>MPPSREGPLSSPVERERTLILQFIDQLNQASTPQEACAQAVLFLQRGTPFCNPDAFLVDPKDPNRVVRVANQGTYRPGGLTLARGQGVVGRAFETRATQVVDDVRLDPDYVESCKEARSEIAVPLLWRQEIFGVLDAESPRLHAYRPKDVRLMELLASLLAHCLSHFSVRERLGRALGAAQLREAALQKLSRQQRGLVDLLVKMGGHVSLDALFRDVVEDLHGVLGYEHVYLACRSRRDEPVRLQCFQGFAPPEEQVTALLESRGGLVGRILETGKPYLCPDTRKDPLVVAVNPEARCELGVPLLGSDGHTWGFLLLNQGGPGSLTPQDGEILTALAASLVLRLERREAFDSLQRELDRMRLIHGLVQDLGQTRELPDLAQRVVDLVAQRMGCHLVSFYEVREEGTTLSLRFLASSIIPREDLERRSQELTARGGGLVCRCARLGRLMNHRDIGPEAGFVSLVASGTRHQLDVPISFSGRIRGVLSLESLERPFDGEDEAAFQILAGHLGALWAVRDLIGDMRLQTMKDPLTGLWNRRYLEARMQEEQGRLGRDEEPLSLALVDLTDFKETNDRYGHFVGDLVLQETARCLKDSVRASDVAARYGGDEFVVLFPRTSPEGAREVMRRFEARLARLAVPGGPEGVPCDHGVAGFPEDGRDLTDLLKLADERMYRHKGERKHGFPLSILQRKAESS</sequence>
<dbReference type="HOGENOM" id="CLU_024971_0_0_0"/>
<dbReference type="eggNOG" id="COG2199">
    <property type="taxonomic scope" value="Bacteria"/>
</dbReference>
<dbReference type="GO" id="GO:0005886">
    <property type="term" value="C:plasma membrane"/>
    <property type="evidence" value="ECO:0007669"/>
    <property type="project" value="TreeGrafter"/>
</dbReference>
<feature type="domain" description="GGDEF" evidence="1">
    <location>
        <begin position="556"/>
        <end position="687"/>
    </location>
</feature>
<dbReference type="PROSITE" id="PS50887">
    <property type="entry name" value="GGDEF"/>
    <property type="match status" value="1"/>
</dbReference>
<dbReference type="InterPro" id="IPR029016">
    <property type="entry name" value="GAF-like_dom_sf"/>
</dbReference>
<dbReference type="RefSeq" id="WP_006301894.1">
    <property type="nucleotide sequence ID" value="NZ_CM001022.1"/>
</dbReference>
<dbReference type="SMART" id="SM00267">
    <property type="entry name" value="GGDEF"/>
    <property type="match status" value="1"/>
</dbReference>
<dbReference type="AlphaFoldDB" id="E3CZF3"/>
<evidence type="ECO:0000313" key="2">
    <source>
        <dbReference type="EMBL" id="EFQ24650.1"/>
    </source>
</evidence>
<dbReference type="InterPro" id="IPR000160">
    <property type="entry name" value="GGDEF_dom"/>
</dbReference>
<dbReference type="FunFam" id="3.30.70.270:FF:000001">
    <property type="entry name" value="Diguanylate cyclase domain protein"/>
    <property type="match status" value="1"/>
</dbReference>
<evidence type="ECO:0000259" key="1">
    <source>
        <dbReference type="PROSITE" id="PS50887"/>
    </source>
</evidence>
<reference evidence="2 3" key="1">
    <citation type="journal article" date="2010" name="Stand. Genomic Sci.">
        <title>Non-contiguous finished genome sequence of Aminomonas paucivorans type strain (GLU-3).</title>
        <authorList>
            <person name="Pitluck S."/>
            <person name="Yasawong M."/>
            <person name="Held B."/>
            <person name="Lapidus A."/>
            <person name="Nolan M."/>
            <person name="Copeland A."/>
            <person name="Lucas S."/>
            <person name="Del Rio T.G."/>
            <person name="Tice H."/>
            <person name="Cheng J.F."/>
            <person name="Chertkov O."/>
            <person name="Goodwin L."/>
            <person name="Tapia R."/>
            <person name="Han C."/>
            <person name="Liolios K."/>
            <person name="Ivanova N."/>
            <person name="Mavromatis K."/>
            <person name="Ovchinnikova G."/>
            <person name="Pati A."/>
            <person name="Chen A."/>
            <person name="Palaniappan K."/>
            <person name="Land M."/>
            <person name="Hauser L."/>
            <person name="Chang Y.J."/>
            <person name="Jeffries C.D."/>
            <person name="Pukall R."/>
            <person name="Spring S."/>
            <person name="Rohde M."/>
            <person name="Sikorski J."/>
            <person name="Goker M."/>
            <person name="Woyke T."/>
            <person name="Bristow J."/>
            <person name="Eisen J.A."/>
            <person name="Markowitz V."/>
            <person name="Hugenholtz P."/>
            <person name="Kyrpides N.C."/>
            <person name="Klenk H.P."/>
        </authorList>
    </citation>
    <scope>NUCLEOTIDE SEQUENCE [LARGE SCALE GENOMIC DNA]</scope>
    <source>
        <strain evidence="2 3">DSM 12260</strain>
    </source>
</reference>
<dbReference type="NCBIfam" id="TIGR00254">
    <property type="entry name" value="GGDEF"/>
    <property type="match status" value="1"/>
</dbReference>
<dbReference type="PaxDb" id="584708-Apau_2241"/>
<dbReference type="SUPFAM" id="SSF55073">
    <property type="entry name" value="Nucleotide cyclase"/>
    <property type="match status" value="1"/>
</dbReference>
<dbReference type="Pfam" id="PF01590">
    <property type="entry name" value="GAF"/>
    <property type="match status" value="2"/>
</dbReference>
<dbReference type="GO" id="GO:0043709">
    <property type="term" value="P:cell adhesion involved in single-species biofilm formation"/>
    <property type="evidence" value="ECO:0007669"/>
    <property type="project" value="TreeGrafter"/>
</dbReference>
<dbReference type="eggNOG" id="COG2203">
    <property type="taxonomic scope" value="Bacteria"/>
</dbReference>
<evidence type="ECO:0000313" key="3">
    <source>
        <dbReference type="Proteomes" id="UP000005096"/>
    </source>
</evidence>
<dbReference type="STRING" id="584708.Apau_2241"/>
<gene>
    <name evidence="2" type="ORF">Apau_2241</name>
</gene>
<accession>E3CZF3</accession>
<dbReference type="SMART" id="SM00065">
    <property type="entry name" value="GAF"/>
    <property type="match status" value="3"/>
</dbReference>
<dbReference type="OrthoDB" id="9759607at2"/>
<dbReference type="Pfam" id="PF00990">
    <property type="entry name" value="GGDEF"/>
    <property type="match status" value="1"/>
</dbReference>
<protein>
    <submittedName>
        <fullName evidence="2">Diguanylate cyclase with GAF sensor</fullName>
    </submittedName>
</protein>
<dbReference type="Gene3D" id="3.30.70.270">
    <property type="match status" value="1"/>
</dbReference>
<dbReference type="Gene3D" id="3.30.450.40">
    <property type="match status" value="3"/>
</dbReference>
<dbReference type="InterPro" id="IPR043128">
    <property type="entry name" value="Rev_trsase/Diguanyl_cyclase"/>
</dbReference>
<dbReference type="InterPro" id="IPR050469">
    <property type="entry name" value="Diguanylate_Cyclase"/>
</dbReference>
<organism evidence="2 3">
    <name type="scientific">Aminomonas paucivorans DSM 12260</name>
    <dbReference type="NCBI Taxonomy" id="584708"/>
    <lineage>
        <taxon>Bacteria</taxon>
        <taxon>Thermotogati</taxon>
        <taxon>Synergistota</taxon>
        <taxon>Synergistia</taxon>
        <taxon>Synergistales</taxon>
        <taxon>Synergistaceae</taxon>
        <taxon>Aminomonas</taxon>
    </lineage>
</organism>
<proteinExistence type="predicted"/>
<dbReference type="EMBL" id="CM001022">
    <property type="protein sequence ID" value="EFQ24650.1"/>
    <property type="molecule type" value="Genomic_DNA"/>
</dbReference>
<dbReference type="CDD" id="cd01949">
    <property type="entry name" value="GGDEF"/>
    <property type="match status" value="1"/>
</dbReference>
<dbReference type="GO" id="GO:0052621">
    <property type="term" value="F:diguanylate cyclase activity"/>
    <property type="evidence" value="ECO:0007669"/>
    <property type="project" value="TreeGrafter"/>
</dbReference>
<dbReference type="SUPFAM" id="SSF55781">
    <property type="entry name" value="GAF domain-like"/>
    <property type="match status" value="3"/>
</dbReference>
<dbReference type="InterPro" id="IPR003018">
    <property type="entry name" value="GAF"/>
</dbReference>
<name>E3CZF3_9BACT</name>
<dbReference type="Proteomes" id="UP000005096">
    <property type="component" value="Chromosome"/>
</dbReference>
<keyword evidence="3" id="KW-1185">Reference proteome</keyword>
<dbReference type="InterPro" id="IPR029787">
    <property type="entry name" value="Nucleotide_cyclase"/>
</dbReference>